<keyword evidence="3" id="KW-1185">Reference proteome</keyword>
<evidence type="ECO:0000313" key="2">
    <source>
        <dbReference type="EMBL" id="OLP95250.1"/>
    </source>
</evidence>
<evidence type="ECO:0000256" key="1">
    <source>
        <dbReference type="SAM" id="MobiDB-lite"/>
    </source>
</evidence>
<dbReference type="OrthoDB" id="438507at2759"/>
<dbReference type="Proteomes" id="UP000186817">
    <property type="component" value="Unassembled WGS sequence"/>
</dbReference>
<dbReference type="EMBL" id="LSRX01000511">
    <property type="protein sequence ID" value="OLP95250.1"/>
    <property type="molecule type" value="Genomic_DNA"/>
</dbReference>
<evidence type="ECO:0000313" key="3">
    <source>
        <dbReference type="Proteomes" id="UP000186817"/>
    </source>
</evidence>
<name>A0A1Q9DJC9_SYMMI</name>
<gene>
    <name evidence="2" type="ORF">AK812_SmicGene22650</name>
</gene>
<feature type="compositionally biased region" description="Polar residues" evidence="1">
    <location>
        <begin position="23"/>
        <end position="43"/>
    </location>
</feature>
<protein>
    <submittedName>
        <fullName evidence="2">Uncharacterized protein</fullName>
    </submittedName>
</protein>
<comment type="caution">
    <text evidence="2">The sequence shown here is derived from an EMBL/GenBank/DDBJ whole genome shotgun (WGS) entry which is preliminary data.</text>
</comment>
<dbReference type="AlphaFoldDB" id="A0A1Q9DJC9"/>
<proteinExistence type="predicted"/>
<accession>A0A1Q9DJC9</accession>
<feature type="region of interest" description="Disordered" evidence="1">
    <location>
        <begin position="1"/>
        <end position="74"/>
    </location>
</feature>
<reference evidence="2 3" key="1">
    <citation type="submission" date="2016-02" db="EMBL/GenBank/DDBJ databases">
        <title>Genome analysis of coral dinoflagellate symbionts highlights evolutionary adaptations to a symbiotic lifestyle.</title>
        <authorList>
            <person name="Aranda M."/>
            <person name="Li Y."/>
            <person name="Liew Y.J."/>
            <person name="Baumgarten S."/>
            <person name="Simakov O."/>
            <person name="Wilson M."/>
            <person name="Piel J."/>
            <person name="Ashoor H."/>
            <person name="Bougouffa S."/>
            <person name="Bajic V.B."/>
            <person name="Ryu T."/>
            <person name="Ravasi T."/>
            <person name="Bayer T."/>
            <person name="Micklem G."/>
            <person name="Kim H."/>
            <person name="Bhak J."/>
            <person name="Lajeunesse T.C."/>
            <person name="Voolstra C.R."/>
        </authorList>
    </citation>
    <scope>NUCLEOTIDE SEQUENCE [LARGE SCALE GENOMIC DNA]</scope>
    <source>
        <strain evidence="2 3">CCMP2467</strain>
    </source>
</reference>
<sequence>MEPQAADHALKEMFGPLLGKRATPTTEPNQQSTAERPNKSGKQNEGGKGKGPNKRQPGRYRSGGRNSLQGDQDGGLNREAFKLVARALVHQQEAIDTLRLSTGWIWWLRIPEPTVIPTLIEAAEMWREQVTKKDSKLRDTPLKQAMFWSLMQFVINTLEQPSEANNTLAKNSGWIDGNGRWVFQRWNPEMRALEVDSSRSALSHEELLRIIKEIQSLIHPETLSRFHVLRQLEPQMEGQTVRVMMDIALRCPEATQLFQGLTALQGNSALQLVGLQFKRSTMQRPPLIKQHAALEVHAVRLTATPGGFAVGTLHCKFNEVWELELPSILGSAHPDFHGPAETPSPRSLISVASDHSSLQSTVLYAEDTPPLMPQPSQDNTATSADTPFLEWNIPATHTELTLDVSALASLPLPLEQDPTAEHLAHFFLQTGKASFHDISRLLDLLPEKTSAKRRGPLCLDGANRKCFSTGAFTFSHSTGVQNNATLFPRVTAALAGIMRGMCPEADFASLMLQRNIQLQCHRDIGNEPGLLNTVVPCSRWVGGCLWLQSTGGAHALDQDSGPGTMLRIAVLATHSACNYTMDGGR</sequence>
<organism evidence="2 3">
    <name type="scientific">Symbiodinium microadriaticum</name>
    <name type="common">Dinoflagellate</name>
    <name type="synonym">Zooxanthella microadriatica</name>
    <dbReference type="NCBI Taxonomy" id="2951"/>
    <lineage>
        <taxon>Eukaryota</taxon>
        <taxon>Sar</taxon>
        <taxon>Alveolata</taxon>
        <taxon>Dinophyceae</taxon>
        <taxon>Suessiales</taxon>
        <taxon>Symbiodiniaceae</taxon>
        <taxon>Symbiodinium</taxon>
    </lineage>
</organism>